<organism evidence="2 3">
    <name type="scientific">Kouleothrix aurantiaca</name>
    <dbReference type="NCBI Taxonomy" id="186479"/>
    <lineage>
        <taxon>Bacteria</taxon>
        <taxon>Bacillati</taxon>
        <taxon>Chloroflexota</taxon>
        <taxon>Chloroflexia</taxon>
        <taxon>Chloroflexales</taxon>
        <taxon>Roseiflexineae</taxon>
        <taxon>Roseiflexaceae</taxon>
        <taxon>Kouleothrix</taxon>
    </lineage>
</organism>
<dbReference type="Proteomes" id="UP000050509">
    <property type="component" value="Unassembled WGS sequence"/>
</dbReference>
<dbReference type="AlphaFoldDB" id="A0A0N8PSN2"/>
<evidence type="ECO:0000313" key="2">
    <source>
        <dbReference type="EMBL" id="KPV53197.1"/>
    </source>
</evidence>
<evidence type="ECO:0000313" key="3">
    <source>
        <dbReference type="Proteomes" id="UP000050509"/>
    </source>
</evidence>
<accession>A0A0N8PSN2</accession>
<dbReference type="InterPro" id="IPR025103">
    <property type="entry name" value="DUF4011"/>
</dbReference>
<feature type="non-terminal residue" evidence="2">
    <location>
        <position position="419"/>
    </location>
</feature>
<dbReference type="InterPro" id="IPR041677">
    <property type="entry name" value="DNA2/NAM7_AAA_11"/>
</dbReference>
<keyword evidence="3" id="KW-1185">Reference proteome</keyword>
<dbReference type="SUPFAM" id="SSF52540">
    <property type="entry name" value="P-loop containing nucleoside triphosphate hydrolases"/>
    <property type="match status" value="1"/>
</dbReference>
<feature type="domain" description="DNA2/NAM7 helicase helicase" evidence="1">
    <location>
        <begin position="302"/>
        <end position="365"/>
    </location>
</feature>
<evidence type="ECO:0000259" key="1">
    <source>
        <dbReference type="Pfam" id="PF13086"/>
    </source>
</evidence>
<reference evidence="2 3" key="1">
    <citation type="submission" date="2015-09" db="EMBL/GenBank/DDBJ databases">
        <title>Draft genome sequence of Kouleothrix aurantiaca JCM 19913.</title>
        <authorList>
            <person name="Hemp J."/>
        </authorList>
    </citation>
    <scope>NUCLEOTIDE SEQUENCE [LARGE SCALE GENOMIC DNA]</scope>
    <source>
        <strain evidence="2 3">COM-B</strain>
    </source>
</reference>
<dbReference type="EMBL" id="LJCR01000316">
    <property type="protein sequence ID" value="KPV53197.1"/>
    <property type="molecule type" value="Genomic_DNA"/>
</dbReference>
<dbReference type="Pfam" id="PF13195">
    <property type="entry name" value="DUF4011"/>
    <property type="match status" value="1"/>
</dbReference>
<gene>
    <name evidence="2" type="ORF">SE17_11020</name>
</gene>
<proteinExistence type="predicted"/>
<dbReference type="GO" id="GO:0004386">
    <property type="term" value="F:helicase activity"/>
    <property type="evidence" value="ECO:0007669"/>
    <property type="project" value="InterPro"/>
</dbReference>
<dbReference type="InterPro" id="IPR027417">
    <property type="entry name" value="P-loop_NTPase"/>
</dbReference>
<dbReference type="Gene3D" id="3.40.50.300">
    <property type="entry name" value="P-loop containing nucleotide triphosphate hydrolases"/>
    <property type="match status" value="1"/>
</dbReference>
<dbReference type="Pfam" id="PF13086">
    <property type="entry name" value="AAA_11"/>
    <property type="match status" value="1"/>
</dbReference>
<name>A0A0N8PSN2_9CHLR</name>
<comment type="caution">
    <text evidence="2">The sequence shown here is derived from an EMBL/GenBank/DDBJ whole genome shotgun (WGS) entry which is preliminary data.</text>
</comment>
<sequence length="419" mass="45510">MPTTSLDIWKNRLLDLSRRNRLLHLRAGASGVIALTNPPAAELFGLLTRKRKLEFADALTPEQRLDALGWDAPATGTTTRLDRITPPKPKVDQLATDRAPADQERALYTLRLRARTVLGEQGINVLYVAVGFLEWLTPGAGETFWRSPLLLVPVELTRSVPGGRYSLRMTDDEIALNPTLVYKLRKEFGLALPELPDDDDFAPEPFLAQIEALIAGHDGWQVARECALGLFSFLKLLMYNDLDHAAAMAEQHPLVGLLAGTSSAAGLATPPDPLEAQIAPPDAQYALDARPPEYCYQVLDADSSQASAVAAARTGGSFVLQGPPGTGKSQTITNIIAELLADGKRVLFVSEKMAALQMVYERLAQSGLDDFCLELHSHKASKRAVLQTLDAALSAAPPPSDPAFPYAELAQARDQLNMY</sequence>
<protein>
    <recommendedName>
        <fullName evidence="1">DNA2/NAM7 helicase helicase domain-containing protein</fullName>
    </recommendedName>
</protein>